<reference evidence="4" key="1">
    <citation type="journal article" date="2019" name="Int. J. Syst. Evol. Microbiol.">
        <title>The Global Catalogue of Microorganisms (GCM) 10K type strain sequencing project: providing services to taxonomists for standard genome sequencing and annotation.</title>
        <authorList>
            <consortium name="The Broad Institute Genomics Platform"/>
            <consortium name="The Broad Institute Genome Sequencing Center for Infectious Disease"/>
            <person name="Wu L."/>
            <person name="Ma J."/>
        </authorList>
    </citation>
    <scope>NUCLEOTIDE SEQUENCE [LARGE SCALE GENOMIC DNA]</scope>
    <source>
        <strain evidence="4">CCUG 49339</strain>
    </source>
</reference>
<evidence type="ECO:0000313" key="3">
    <source>
        <dbReference type="EMBL" id="MFD1735259.1"/>
    </source>
</evidence>
<proteinExistence type="predicted"/>
<dbReference type="InterPro" id="IPR036732">
    <property type="entry name" value="AFP_Neu5c_C_sf"/>
</dbReference>
<evidence type="ECO:0000256" key="1">
    <source>
        <dbReference type="SAM" id="Phobius"/>
    </source>
</evidence>
<dbReference type="RefSeq" id="WP_377926362.1">
    <property type="nucleotide sequence ID" value="NZ_JBHUEM010000003.1"/>
</dbReference>
<evidence type="ECO:0000313" key="4">
    <source>
        <dbReference type="Proteomes" id="UP001597214"/>
    </source>
</evidence>
<dbReference type="SUPFAM" id="SSF51269">
    <property type="entry name" value="AFP III-like domain"/>
    <property type="match status" value="1"/>
</dbReference>
<dbReference type="InterPro" id="IPR017592">
    <property type="entry name" value="Pilus_assmbl_Flp-typ_CpaB"/>
</dbReference>
<keyword evidence="1" id="KW-0472">Membrane</keyword>
<keyword evidence="4" id="KW-1185">Reference proteome</keyword>
<keyword evidence="1" id="KW-0812">Transmembrane</keyword>
<comment type="caution">
    <text evidence="3">The sequence shown here is derived from an EMBL/GenBank/DDBJ whole genome shotgun (WGS) entry which is preliminary data.</text>
</comment>
<gene>
    <name evidence="3" type="primary">cpaB</name>
    <name evidence="3" type="ORF">ACFSCX_01650</name>
</gene>
<protein>
    <submittedName>
        <fullName evidence="3">Flp pilus assembly protein CpaB</fullName>
    </submittedName>
</protein>
<dbReference type="InterPro" id="IPR013974">
    <property type="entry name" value="SAF"/>
</dbReference>
<dbReference type="CDD" id="cd11614">
    <property type="entry name" value="SAF_CpaB_FlgA_like"/>
    <property type="match status" value="1"/>
</dbReference>
<feature type="domain" description="SAF" evidence="2">
    <location>
        <begin position="39"/>
        <end position="101"/>
    </location>
</feature>
<accession>A0ABW4LJE2</accession>
<dbReference type="Pfam" id="PF16976">
    <property type="entry name" value="RcpC"/>
    <property type="match status" value="1"/>
</dbReference>
<keyword evidence="1" id="KW-1133">Transmembrane helix</keyword>
<sequence>MRSKVILLLAIVMGGITTFLFFNYMKQFDTEVVMSEAMVEIVVAKERIPANSKLNGTLIELREVPEKGLHPQVITDLSYLEGKYVTSPIEAGEPLLEHRVQTELEEQIFVSRKVKDGYRAVSVGVNFVQSISNLIEPEDFVDVVFSEEISTNPRVVETTQILQKARVLAVGRKLIAASDTTEEYVEYSSVTLELQPIDAVKLINASERGNIQFTLHTRLQPVKSPPESKE</sequence>
<dbReference type="Pfam" id="PF08666">
    <property type="entry name" value="SAF"/>
    <property type="match status" value="1"/>
</dbReference>
<name>A0ABW4LJE2_9BACI</name>
<dbReference type="NCBIfam" id="TIGR03177">
    <property type="entry name" value="pilus_cpaB"/>
    <property type="match status" value="1"/>
</dbReference>
<dbReference type="Gene3D" id="3.90.1210.10">
    <property type="entry name" value="Antifreeze-like/N-acetylneuraminic acid synthase C-terminal domain"/>
    <property type="match status" value="1"/>
</dbReference>
<dbReference type="EMBL" id="JBHUEM010000003">
    <property type="protein sequence ID" value="MFD1735259.1"/>
    <property type="molecule type" value="Genomic_DNA"/>
</dbReference>
<dbReference type="SMART" id="SM00858">
    <property type="entry name" value="SAF"/>
    <property type="match status" value="1"/>
</dbReference>
<evidence type="ECO:0000259" key="2">
    <source>
        <dbReference type="SMART" id="SM00858"/>
    </source>
</evidence>
<organism evidence="3 4">
    <name type="scientific">Bacillus salitolerans</name>
    <dbReference type="NCBI Taxonomy" id="1437434"/>
    <lineage>
        <taxon>Bacteria</taxon>
        <taxon>Bacillati</taxon>
        <taxon>Bacillota</taxon>
        <taxon>Bacilli</taxon>
        <taxon>Bacillales</taxon>
        <taxon>Bacillaceae</taxon>
        <taxon>Bacillus</taxon>
    </lineage>
</organism>
<feature type="transmembrane region" description="Helical" evidence="1">
    <location>
        <begin position="6"/>
        <end position="25"/>
    </location>
</feature>
<dbReference type="Proteomes" id="UP001597214">
    <property type="component" value="Unassembled WGS sequence"/>
</dbReference>
<dbReference type="InterPro" id="IPR031571">
    <property type="entry name" value="RcpC_dom"/>
</dbReference>